<keyword evidence="2" id="KW-1185">Reference proteome</keyword>
<dbReference type="Proteomes" id="UP000198599">
    <property type="component" value="Unassembled WGS sequence"/>
</dbReference>
<reference evidence="2" key="1">
    <citation type="submission" date="2016-10" db="EMBL/GenBank/DDBJ databases">
        <authorList>
            <person name="Varghese N."/>
            <person name="Submissions S."/>
        </authorList>
    </citation>
    <scope>NUCLEOTIDE SEQUENCE [LARGE SCALE GENOMIC DNA]</scope>
    <source>
        <strain evidence="2">DSM 28463</strain>
    </source>
</reference>
<accession>A0A1I5ALZ0</accession>
<sequence length="91" mass="10151">MTEFWRAVVLHTGRYSGDLVGVHQDLQDLRRDDFDRWLGLFRATVEETAPTPAAANYLITRAESITRNLEAALFEGAAGDGSASSRAQRRK</sequence>
<evidence type="ECO:0000313" key="2">
    <source>
        <dbReference type="Proteomes" id="UP000198599"/>
    </source>
</evidence>
<dbReference type="EMBL" id="FOVP01000006">
    <property type="protein sequence ID" value="SFN63435.1"/>
    <property type="molecule type" value="Genomic_DNA"/>
</dbReference>
<dbReference type="CDD" id="cd08916">
    <property type="entry name" value="TrHb3_P"/>
    <property type="match status" value="1"/>
</dbReference>
<gene>
    <name evidence="1" type="ORF">SAMN04487859_10672</name>
</gene>
<dbReference type="GO" id="GO:0020037">
    <property type="term" value="F:heme binding"/>
    <property type="evidence" value="ECO:0007669"/>
    <property type="project" value="InterPro"/>
</dbReference>
<dbReference type="Gene3D" id="1.10.490.10">
    <property type="entry name" value="Globins"/>
    <property type="match status" value="1"/>
</dbReference>
<dbReference type="AlphaFoldDB" id="A0A1I5ALZ0"/>
<dbReference type="InterPro" id="IPR012292">
    <property type="entry name" value="Globin/Proto"/>
</dbReference>
<dbReference type="STRING" id="1005928.SAMN04487859_10672"/>
<protein>
    <submittedName>
        <fullName evidence="1">Hemoglobin</fullName>
    </submittedName>
</protein>
<dbReference type="RefSeq" id="WP_143076309.1">
    <property type="nucleotide sequence ID" value="NZ_FOVP01000006.1"/>
</dbReference>
<name>A0A1I5ALZ0_9RHOB</name>
<dbReference type="SUPFAM" id="SSF46458">
    <property type="entry name" value="Globin-like"/>
    <property type="match status" value="1"/>
</dbReference>
<dbReference type="InterPro" id="IPR009050">
    <property type="entry name" value="Globin-like_sf"/>
</dbReference>
<organism evidence="1 2">
    <name type="scientific">Roseovarius lutimaris</name>
    <dbReference type="NCBI Taxonomy" id="1005928"/>
    <lineage>
        <taxon>Bacteria</taxon>
        <taxon>Pseudomonadati</taxon>
        <taxon>Pseudomonadota</taxon>
        <taxon>Alphaproteobacteria</taxon>
        <taxon>Rhodobacterales</taxon>
        <taxon>Roseobacteraceae</taxon>
        <taxon>Roseovarius</taxon>
    </lineage>
</organism>
<proteinExistence type="predicted"/>
<evidence type="ECO:0000313" key="1">
    <source>
        <dbReference type="EMBL" id="SFN63435.1"/>
    </source>
</evidence>
<dbReference type="GO" id="GO:0019825">
    <property type="term" value="F:oxygen binding"/>
    <property type="evidence" value="ECO:0007669"/>
    <property type="project" value="InterPro"/>
</dbReference>